<dbReference type="InterPro" id="IPR058923">
    <property type="entry name" value="RCC1-like_dom"/>
</dbReference>
<dbReference type="Proteomes" id="UP000274429">
    <property type="component" value="Unassembled WGS sequence"/>
</dbReference>
<evidence type="ECO:0000313" key="6">
    <source>
        <dbReference type="WBParaSite" id="TTAC_0000478301-mRNA-1"/>
    </source>
</evidence>
<protein>
    <submittedName>
        <fullName evidence="6">Regulator of chromosome condensation (RCC1) family protein</fullName>
    </submittedName>
</protein>
<reference evidence="4 5" key="2">
    <citation type="submission" date="2018-11" db="EMBL/GenBank/DDBJ databases">
        <authorList>
            <consortium name="Pathogen Informatics"/>
        </authorList>
    </citation>
    <scope>NUCLEOTIDE SEQUENCE [LARGE SCALE GENOMIC DNA]</scope>
</reference>
<name>A0A0R3WVJ3_HYDTA</name>
<gene>
    <name evidence="4" type="ORF">TTAC_LOCUS4768</name>
</gene>
<sequence>MDVFCFPNFKGANSHGQLGIGCTEDKDEPTPVATSLKPDIITGGGVFSVLVEGSTIWGAGQLGPKEESERQTRLRMLGKVEEGIKAVSCGWDFLVVLSKTGKVYFRGHNSPGFVFNKSTPMWIGELSPVVLDVAETRHIGAGLRHVVVVSCTGEVFEWKGGKVREVVVDKKGAILGCSTGAHHTVLWTDDGCVGVWGDVRFGQGGPSMDEADGLPRRSGRVLWISSACFLNERVVDVQSGWSHILALTESGKVFSWGRCDFGQLGRTIGGAAMTSMAWPQSGSVFDATPDVVSLPASSVRLISAGAEHCLAVIGETEVWMWGWNEHGNCGAVETSPASASSADAVVVRMSEGGASRLPLSRREGWCVALPRRVSFAGKGKVVLAAACYGYSMVFTDT</sequence>
<feature type="domain" description="RCC1-like" evidence="3">
    <location>
        <begin position="11"/>
        <end position="334"/>
    </location>
</feature>
<evidence type="ECO:0000256" key="2">
    <source>
        <dbReference type="PROSITE-ProRule" id="PRU00235"/>
    </source>
</evidence>
<dbReference type="PANTHER" id="PTHR22870">
    <property type="entry name" value="REGULATOR OF CHROMOSOME CONDENSATION"/>
    <property type="match status" value="1"/>
</dbReference>
<feature type="repeat" description="RCC1" evidence="2">
    <location>
        <begin position="251"/>
        <end position="315"/>
    </location>
</feature>
<keyword evidence="5" id="KW-1185">Reference proteome</keyword>
<feature type="repeat" description="RCC1" evidence="2">
    <location>
        <begin position="191"/>
        <end position="250"/>
    </location>
</feature>
<dbReference type="Pfam" id="PF25390">
    <property type="entry name" value="WD40_RLD"/>
    <property type="match status" value="1"/>
</dbReference>
<dbReference type="InterPro" id="IPR051210">
    <property type="entry name" value="Ub_ligase/GEF_domain"/>
</dbReference>
<accession>A0A0R3WVJ3</accession>
<dbReference type="OrthoDB" id="10256179at2759"/>
<dbReference type="WBParaSite" id="TTAC_0000478301-mRNA-1">
    <property type="protein sequence ID" value="TTAC_0000478301-mRNA-1"/>
    <property type="gene ID" value="TTAC_0000478301"/>
</dbReference>
<evidence type="ECO:0000313" key="4">
    <source>
        <dbReference type="EMBL" id="VDM25607.1"/>
    </source>
</evidence>
<evidence type="ECO:0000313" key="5">
    <source>
        <dbReference type="Proteomes" id="UP000274429"/>
    </source>
</evidence>
<reference evidence="6" key="1">
    <citation type="submission" date="2017-02" db="UniProtKB">
        <authorList>
            <consortium name="WormBaseParasite"/>
        </authorList>
    </citation>
    <scope>IDENTIFICATION</scope>
</reference>
<evidence type="ECO:0000256" key="1">
    <source>
        <dbReference type="ARBA" id="ARBA00022737"/>
    </source>
</evidence>
<organism evidence="6">
    <name type="scientific">Hydatigena taeniaeformis</name>
    <name type="common">Feline tapeworm</name>
    <name type="synonym">Taenia taeniaeformis</name>
    <dbReference type="NCBI Taxonomy" id="6205"/>
    <lineage>
        <taxon>Eukaryota</taxon>
        <taxon>Metazoa</taxon>
        <taxon>Spiralia</taxon>
        <taxon>Lophotrochozoa</taxon>
        <taxon>Platyhelminthes</taxon>
        <taxon>Cestoda</taxon>
        <taxon>Eucestoda</taxon>
        <taxon>Cyclophyllidea</taxon>
        <taxon>Taeniidae</taxon>
        <taxon>Hydatigera</taxon>
    </lineage>
</organism>
<evidence type="ECO:0000259" key="3">
    <source>
        <dbReference type="Pfam" id="PF25390"/>
    </source>
</evidence>
<dbReference type="SUPFAM" id="SSF50985">
    <property type="entry name" value="RCC1/BLIP-II"/>
    <property type="match status" value="1"/>
</dbReference>
<dbReference type="InterPro" id="IPR009091">
    <property type="entry name" value="RCC1/BLIP-II"/>
</dbReference>
<dbReference type="Gene3D" id="2.130.10.30">
    <property type="entry name" value="Regulator of chromosome condensation 1/beta-lactamase-inhibitor protein II"/>
    <property type="match status" value="2"/>
</dbReference>
<dbReference type="PANTHER" id="PTHR22870:SF408">
    <property type="entry name" value="OS09G0560450 PROTEIN"/>
    <property type="match status" value="1"/>
</dbReference>
<dbReference type="STRING" id="6205.A0A0R3WVJ3"/>
<dbReference type="PROSITE" id="PS50012">
    <property type="entry name" value="RCC1_3"/>
    <property type="match status" value="2"/>
</dbReference>
<proteinExistence type="predicted"/>
<keyword evidence="1" id="KW-0677">Repeat</keyword>
<dbReference type="AlphaFoldDB" id="A0A0R3WVJ3"/>
<dbReference type="EMBL" id="UYWX01005281">
    <property type="protein sequence ID" value="VDM25607.1"/>
    <property type="molecule type" value="Genomic_DNA"/>
</dbReference>
<dbReference type="InterPro" id="IPR000408">
    <property type="entry name" value="Reg_chr_condens"/>
</dbReference>